<accession>A0ABX3EIJ7</accession>
<evidence type="ECO:0000313" key="1">
    <source>
        <dbReference type="EMBL" id="OKP81518.1"/>
    </source>
</evidence>
<protein>
    <submittedName>
        <fullName evidence="1">Uncharacterized protein</fullName>
    </submittedName>
</protein>
<sequence>MGAISIECLLKSLIVERHNITGWGSNQDGTMHGITNPGHEFIDAIHKLPELRKRIPRNMISYFERLQQPRIHYIDMRYDGVDLDDHSIQEWKEAYIRVRAWLLSQRSSILKGKRA</sequence>
<gene>
    <name evidence="1" type="ORF">A3844_26065</name>
</gene>
<reference evidence="1 2" key="1">
    <citation type="submission" date="2016-03" db="EMBL/GenBank/DDBJ databases">
        <authorList>
            <person name="Sant'Anna F.H."/>
            <person name="Ambrosini A."/>
            <person name="Souza R."/>
            <person name="Bach E."/>
            <person name="Fernandes G."/>
            <person name="Balsanelli E."/>
            <person name="Baura V.A."/>
            <person name="Souza E.M."/>
            <person name="Passaglia L."/>
        </authorList>
    </citation>
    <scope>NUCLEOTIDE SEQUENCE [LARGE SCALE GENOMIC DNA]</scope>
    <source>
        <strain evidence="1 2">P26E</strain>
    </source>
</reference>
<dbReference type="EMBL" id="LVWI01000078">
    <property type="protein sequence ID" value="OKP81518.1"/>
    <property type="molecule type" value="Genomic_DNA"/>
</dbReference>
<keyword evidence="2" id="KW-1185">Reference proteome</keyword>
<dbReference type="Proteomes" id="UP000186058">
    <property type="component" value="Unassembled WGS sequence"/>
</dbReference>
<comment type="caution">
    <text evidence="1">The sequence shown here is derived from an EMBL/GenBank/DDBJ whole genome shotgun (WGS) entry which is preliminary data.</text>
</comment>
<organism evidence="1 2">
    <name type="scientific">Paenibacillus helianthi</name>
    <dbReference type="NCBI Taxonomy" id="1349432"/>
    <lineage>
        <taxon>Bacteria</taxon>
        <taxon>Bacillati</taxon>
        <taxon>Bacillota</taxon>
        <taxon>Bacilli</taxon>
        <taxon>Bacillales</taxon>
        <taxon>Paenibacillaceae</taxon>
        <taxon>Paenibacillus</taxon>
    </lineage>
</organism>
<evidence type="ECO:0000313" key="2">
    <source>
        <dbReference type="Proteomes" id="UP000186058"/>
    </source>
</evidence>
<proteinExistence type="predicted"/>
<name>A0ABX3EIJ7_9BACL</name>